<name>A0A2P2Q8W0_RHIMU</name>
<protein>
    <submittedName>
        <fullName evidence="1">Uncharacterized protein</fullName>
    </submittedName>
</protein>
<sequence>MTSKSQLQPAGILLSTINFM</sequence>
<dbReference type="EMBL" id="GGEC01082944">
    <property type="protein sequence ID" value="MBX63428.1"/>
    <property type="molecule type" value="Transcribed_RNA"/>
</dbReference>
<accession>A0A2P2Q8W0</accession>
<organism evidence="1">
    <name type="scientific">Rhizophora mucronata</name>
    <name type="common">Asiatic mangrove</name>
    <dbReference type="NCBI Taxonomy" id="61149"/>
    <lineage>
        <taxon>Eukaryota</taxon>
        <taxon>Viridiplantae</taxon>
        <taxon>Streptophyta</taxon>
        <taxon>Embryophyta</taxon>
        <taxon>Tracheophyta</taxon>
        <taxon>Spermatophyta</taxon>
        <taxon>Magnoliopsida</taxon>
        <taxon>eudicotyledons</taxon>
        <taxon>Gunneridae</taxon>
        <taxon>Pentapetalae</taxon>
        <taxon>rosids</taxon>
        <taxon>fabids</taxon>
        <taxon>Malpighiales</taxon>
        <taxon>Rhizophoraceae</taxon>
        <taxon>Rhizophora</taxon>
    </lineage>
</organism>
<reference evidence="1" key="1">
    <citation type="submission" date="2018-02" db="EMBL/GenBank/DDBJ databases">
        <title>Rhizophora mucronata_Transcriptome.</title>
        <authorList>
            <person name="Meera S.P."/>
            <person name="Sreeshan A."/>
            <person name="Augustine A."/>
        </authorList>
    </citation>
    <scope>NUCLEOTIDE SEQUENCE</scope>
    <source>
        <tissue evidence="1">Leaf</tissue>
    </source>
</reference>
<evidence type="ECO:0000313" key="1">
    <source>
        <dbReference type="EMBL" id="MBX63428.1"/>
    </source>
</evidence>
<proteinExistence type="predicted"/>
<dbReference type="AlphaFoldDB" id="A0A2P2Q8W0"/>